<proteinExistence type="predicted"/>
<evidence type="ECO:0000313" key="1">
    <source>
        <dbReference type="EMBL" id="KAH7993653.1"/>
    </source>
</evidence>
<organism evidence="1 2">
    <name type="scientific">Sphaerodactylus townsendi</name>
    <dbReference type="NCBI Taxonomy" id="933632"/>
    <lineage>
        <taxon>Eukaryota</taxon>
        <taxon>Metazoa</taxon>
        <taxon>Chordata</taxon>
        <taxon>Craniata</taxon>
        <taxon>Vertebrata</taxon>
        <taxon>Euteleostomi</taxon>
        <taxon>Lepidosauria</taxon>
        <taxon>Squamata</taxon>
        <taxon>Bifurcata</taxon>
        <taxon>Gekkota</taxon>
        <taxon>Sphaerodactylidae</taxon>
        <taxon>Sphaerodactylus</taxon>
    </lineage>
</organism>
<evidence type="ECO:0000313" key="2">
    <source>
        <dbReference type="Proteomes" id="UP000827872"/>
    </source>
</evidence>
<keyword evidence="2" id="KW-1185">Reference proteome</keyword>
<reference evidence="1" key="1">
    <citation type="submission" date="2021-08" db="EMBL/GenBank/DDBJ databases">
        <title>The first chromosome-level gecko genome reveals the dynamic sex chromosomes of Neotropical dwarf geckos (Sphaerodactylidae: Sphaerodactylus).</title>
        <authorList>
            <person name="Pinto B.J."/>
            <person name="Keating S.E."/>
            <person name="Gamble T."/>
        </authorList>
    </citation>
    <scope>NUCLEOTIDE SEQUENCE</scope>
    <source>
        <strain evidence="1">TG3544</strain>
    </source>
</reference>
<gene>
    <name evidence="1" type="ORF">K3G42_031771</name>
</gene>
<protein>
    <submittedName>
        <fullName evidence="1">Uncharacterized protein</fullName>
    </submittedName>
</protein>
<dbReference type="EMBL" id="CM037616">
    <property type="protein sequence ID" value="KAH7993653.1"/>
    <property type="molecule type" value="Genomic_DNA"/>
</dbReference>
<name>A0ACB8EML8_9SAUR</name>
<dbReference type="Proteomes" id="UP000827872">
    <property type="component" value="Linkage Group LG03"/>
</dbReference>
<sequence length="178" mass="19072">MSIEGTMNSLETTDSSGDGTGRAAWPGGSGFQRENQPKTWKILDGSGKVRVAASSTTSPPDASPTPGGSSPGELEEKEATVNYNKIEKNRELRLLAKQSRHELSLKTYSGSSRIKGKWTLLCNELNSNAPSRTLRNLTATAKLLRERTTGFEVARQGTLTGNLDVVDLALHDATSNPA</sequence>
<accession>A0ACB8EML8</accession>
<comment type="caution">
    <text evidence="1">The sequence shown here is derived from an EMBL/GenBank/DDBJ whole genome shotgun (WGS) entry which is preliminary data.</text>
</comment>